<gene>
    <name evidence="2" type="ORF">DARMORV10_A06P26990.1</name>
</gene>
<dbReference type="Pfam" id="PF23310">
    <property type="entry name" value="TPR_27"/>
    <property type="match status" value="1"/>
</dbReference>
<dbReference type="AlphaFoldDB" id="A0A816SID2"/>
<dbReference type="PANTHER" id="PTHR33784">
    <property type="entry name" value="OS05G0482100 PROTEIN"/>
    <property type="match status" value="1"/>
</dbReference>
<feature type="domain" description="At2g35280-like TPR" evidence="1">
    <location>
        <begin position="59"/>
        <end position="124"/>
    </location>
</feature>
<name>A0A816SID2_BRANA</name>
<feature type="non-terminal residue" evidence="2">
    <location>
        <position position="1"/>
    </location>
</feature>
<dbReference type="InterPro" id="IPR040338">
    <property type="entry name" value="At1g67623-like"/>
</dbReference>
<evidence type="ECO:0000313" key="2">
    <source>
        <dbReference type="EMBL" id="CAF2086965.1"/>
    </source>
</evidence>
<protein>
    <submittedName>
        <fullName evidence="2">(rape) hypothetical protein</fullName>
    </submittedName>
</protein>
<dbReference type="EMBL" id="HG994360">
    <property type="protein sequence ID" value="CAF2086965.1"/>
    <property type="molecule type" value="Genomic_DNA"/>
</dbReference>
<evidence type="ECO:0000259" key="1">
    <source>
        <dbReference type="Pfam" id="PF23310"/>
    </source>
</evidence>
<dbReference type="Proteomes" id="UP001295469">
    <property type="component" value="Chromosome A06"/>
</dbReference>
<accession>A0A816SID2</accession>
<dbReference type="InterPro" id="IPR057136">
    <property type="entry name" value="At2g35280_TPR_dom"/>
</dbReference>
<reference evidence="2" key="1">
    <citation type="submission" date="2021-01" db="EMBL/GenBank/DDBJ databases">
        <authorList>
            <consortium name="Genoscope - CEA"/>
            <person name="William W."/>
        </authorList>
    </citation>
    <scope>NUCLEOTIDE SEQUENCE</scope>
</reference>
<proteinExistence type="predicted"/>
<organism evidence="2">
    <name type="scientific">Brassica napus</name>
    <name type="common">Rape</name>
    <dbReference type="NCBI Taxonomy" id="3708"/>
    <lineage>
        <taxon>Eukaryota</taxon>
        <taxon>Viridiplantae</taxon>
        <taxon>Streptophyta</taxon>
        <taxon>Embryophyta</taxon>
        <taxon>Tracheophyta</taxon>
        <taxon>Spermatophyta</taxon>
        <taxon>Magnoliopsida</taxon>
        <taxon>eudicotyledons</taxon>
        <taxon>Gunneridae</taxon>
        <taxon>Pentapetalae</taxon>
        <taxon>rosids</taxon>
        <taxon>malvids</taxon>
        <taxon>Brassicales</taxon>
        <taxon>Brassicaceae</taxon>
        <taxon>Brassiceae</taxon>
        <taxon>Brassica</taxon>
    </lineage>
</organism>
<sequence>IENLNLASLPPTMLHKILSKVATNSIRDFGSARIAFPGFNEVGRDDYFYRSANLIYLNDWVDEVKAVRTFKLKCYHLGNPEAIYLRGMNEYFFLHLLDEGREKIHRAGERGCVLAQFVDAMLNIAFSVDGRGIVHNYPVFTRQHVDEMFQIINRWDLTCNWNYEKPPMFLSVAERIDPNVPHDCWCSNLDPPMCVVFLNGSRLHWKCDHCFWKCAAWDFCDDIHLTARAWPIED</sequence>
<dbReference type="PANTHER" id="PTHR33784:SF37">
    <property type="entry name" value="F-BOX DOMAIN-CONTAINING PROTEIN"/>
    <property type="match status" value="1"/>
</dbReference>